<comment type="caution">
    <text evidence="1">The sequence shown here is derived from an EMBL/GenBank/DDBJ whole genome shotgun (WGS) entry which is preliminary data.</text>
</comment>
<keyword evidence="2" id="KW-1185">Reference proteome</keyword>
<evidence type="ECO:0000313" key="2">
    <source>
        <dbReference type="Proteomes" id="UP000735302"/>
    </source>
</evidence>
<gene>
    <name evidence="1" type="ORF">PoB_005092000</name>
</gene>
<name>A0AAV4BVC8_9GAST</name>
<dbReference type="AlphaFoldDB" id="A0AAV4BVC8"/>
<sequence>MSCQFCFRLTTTRAKKLVAKTIHPQQNTHKAQKKVGKRQKVQQEDELIALACHRLKEPENEFLHLAKTWAVELSKMDSQQQLFATKAINDVLFEGRCGNLHR</sequence>
<dbReference type="Proteomes" id="UP000735302">
    <property type="component" value="Unassembled WGS sequence"/>
</dbReference>
<protein>
    <submittedName>
        <fullName evidence="1">Transcription factor adf-1</fullName>
    </submittedName>
</protein>
<dbReference type="EMBL" id="BLXT01005617">
    <property type="protein sequence ID" value="GFO24415.1"/>
    <property type="molecule type" value="Genomic_DNA"/>
</dbReference>
<reference evidence="1 2" key="1">
    <citation type="journal article" date="2021" name="Elife">
        <title>Chloroplast acquisition without the gene transfer in kleptoplastic sea slugs, Plakobranchus ocellatus.</title>
        <authorList>
            <person name="Maeda T."/>
            <person name="Takahashi S."/>
            <person name="Yoshida T."/>
            <person name="Shimamura S."/>
            <person name="Takaki Y."/>
            <person name="Nagai Y."/>
            <person name="Toyoda A."/>
            <person name="Suzuki Y."/>
            <person name="Arimoto A."/>
            <person name="Ishii H."/>
            <person name="Satoh N."/>
            <person name="Nishiyama T."/>
            <person name="Hasebe M."/>
            <person name="Maruyama T."/>
            <person name="Minagawa J."/>
            <person name="Obokata J."/>
            <person name="Shigenobu S."/>
        </authorList>
    </citation>
    <scope>NUCLEOTIDE SEQUENCE [LARGE SCALE GENOMIC DNA]</scope>
</reference>
<proteinExistence type="predicted"/>
<accession>A0AAV4BVC8</accession>
<evidence type="ECO:0000313" key="1">
    <source>
        <dbReference type="EMBL" id="GFO24415.1"/>
    </source>
</evidence>
<organism evidence="1 2">
    <name type="scientific">Plakobranchus ocellatus</name>
    <dbReference type="NCBI Taxonomy" id="259542"/>
    <lineage>
        <taxon>Eukaryota</taxon>
        <taxon>Metazoa</taxon>
        <taxon>Spiralia</taxon>
        <taxon>Lophotrochozoa</taxon>
        <taxon>Mollusca</taxon>
        <taxon>Gastropoda</taxon>
        <taxon>Heterobranchia</taxon>
        <taxon>Euthyneura</taxon>
        <taxon>Panpulmonata</taxon>
        <taxon>Sacoglossa</taxon>
        <taxon>Placobranchoidea</taxon>
        <taxon>Plakobranchidae</taxon>
        <taxon>Plakobranchus</taxon>
    </lineage>
</organism>